<evidence type="ECO:0000313" key="3">
    <source>
        <dbReference type="EMBL" id="GAA4458906.1"/>
    </source>
</evidence>
<evidence type="ECO:0000259" key="2">
    <source>
        <dbReference type="Pfam" id="PF13439"/>
    </source>
</evidence>
<accession>A0ABP8N454</accession>
<organism evidence="3 4">
    <name type="scientific">Nibrella saemangeumensis</name>
    <dbReference type="NCBI Taxonomy" id="1084526"/>
    <lineage>
        <taxon>Bacteria</taxon>
        <taxon>Pseudomonadati</taxon>
        <taxon>Bacteroidota</taxon>
        <taxon>Cytophagia</taxon>
        <taxon>Cytophagales</taxon>
        <taxon>Spirosomataceae</taxon>
        <taxon>Nibrella</taxon>
    </lineage>
</organism>
<dbReference type="PANTHER" id="PTHR12526">
    <property type="entry name" value="GLYCOSYLTRANSFERASE"/>
    <property type="match status" value="1"/>
</dbReference>
<reference evidence="4" key="1">
    <citation type="journal article" date="2019" name="Int. J. Syst. Evol. Microbiol.">
        <title>The Global Catalogue of Microorganisms (GCM) 10K type strain sequencing project: providing services to taxonomists for standard genome sequencing and annotation.</title>
        <authorList>
            <consortium name="The Broad Institute Genomics Platform"/>
            <consortium name="The Broad Institute Genome Sequencing Center for Infectious Disease"/>
            <person name="Wu L."/>
            <person name="Ma J."/>
        </authorList>
    </citation>
    <scope>NUCLEOTIDE SEQUENCE [LARGE SCALE GENOMIC DNA]</scope>
    <source>
        <strain evidence="4">JCM 17927</strain>
    </source>
</reference>
<name>A0ABP8N454_9BACT</name>
<sequence>MLMKIIFICNKFPPAIDGVGDYTFHLANNFYQLGHDVSVICAYCELVQQKVSSGCFNYNVFPIAKSWSLSDLAIIKPVINSYKPDWLLVQYVPNSFSRLAIPFEFPLLLLRIKNQDTRICITFHELYTRMVYWPFKHLISALAQRWICTKLAQVANLIVVSIDITYSLLQTRTDKPIHLIPIGSNILPFHIPDEQIVSTRNELAPNGESIISTFGNRDQDTLIQVFCKLVRKRPEVKLLICGVLRLSPEGLCLFDSLKDKIIITGHLPNRDVYRLLRSSDVFFLPDPVDSSGEGGTSTKSGSLAAALVAGLPVVGTSGHMNDKLLSQVKGLYLGDYTNPDELAYLILKAMEDKTGGKLNQEFASSFLAWEYIGKCYNDLLSK</sequence>
<feature type="domain" description="Glycosyltransferase subfamily 4-like N-terminal" evidence="2">
    <location>
        <begin position="17"/>
        <end position="183"/>
    </location>
</feature>
<gene>
    <name evidence="3" type="ORF">GCM10023189_31870</name>
</gene>
<dbReference type="EMBL" id="BAABHD010000030">
    <property type="protein sequence ID" value="GAA4458906.1"/>
    <property type="molecule type" value="Genomic_DNA"/>
</dbReference>
<dbReference type="CDD" id="cd03801">
    <property type="entry name" value="GT4_PimA-like"/>
    <property type="match status" value="1"/>
</dbReference>
<keyword evidence="4" id="KW-1185">Reference proteome</keyword>
<feature type="domain" description="Glycosyl transferase family 1" evidence="1">
    <location>
        <begin position="218"/>
        <end position="362"/>
    </location>
</feature>
<dbReference type="SUPFAM" id="SSF53756">
    <property type="entry name" value="UDP-Glycosyltransferase/glycogen phosphorylase"/>
    <property type="match status" value="1"/>
</dbReference>
<proteinExistence type="predicted"/>
<dbReference type="InterPro" id="IPR028098">
    <property type="entry name" value="Glyco_trans_4-like_N"/>
</dbReference>
<dbReference type="Pfam" id="PF13439">
    <property type="entry name" value="Glyco_transf_4"/>
    <property type="match status" value="1"/>
</dbReference>
<dbReference type="Pfam" id="PF00534">
    <property type="entry name" value="Glycos_transf_1"/>
    <property type="match status" value="1"/>
</dbReference>
<evidence type="ECO:0000313" key="4">
    <source>
        <dbReference type="Proteomes" id="UP001501175"/>
    </source>
</evidence>
<dbReference type="Proteomes" id="UP001501175">
    <property type="component" value="Unassembled WGS sequence"/>
</dbReference>
<protein>
    <submittedName>
        <fullName evidence="3">Glycosyltransferase family 4 protein</fullName>
    </submittedName>
</protein>
<dbReference type="Gene3D" id="3.40.50.2000">
    <property type="entry name" value="Glycogen Phosphorylase B"/>
    <property type="match status" value="2"/>
</dbReference>
<comment type="caution">
    <text evidence="3">The sequence shown here is derived from an EMBL/GenBank/DDBJ whole genome shotgun (WGS) entry which is preliminary data.</text>
</comment>
<dbReference type="InterPro" id="IPR001296">
    <property type="entry name" value="Glyco_trans_1"/>
</dbReference>
<evidence type="ECO:0000259" key="1">
    <source>
        <dbReference type="Pfam" id="PF00534"/>
    </source>
</evidence>